<dbReference type="GeneID" id="31005053"/>
<accession>A0A225AQA6</accession>
<comment type="caution">
    <text evidence="2">The sequence shown here is derived from an EMBL/GenBank/DDBJ whole genome shotgun (WGS) entry which is preliminary data.</text>
</comment>
<gene>
    <name evidence="2" type="ORF">UA08_05297</name>
</gene>
<dbReference type="Proteomes" id="UP000214365">
    <property type="component" value="Unassembled WGS sequence"/>
</dbReference>
<keyword evidence="3" id="KW-1185">Reference proteome</keyword>
<organism evidence="2 3">
    <name type="scientific">Talaromyces atroroseus</name>
    <dbReference type="NCBI Taxonomy" id="1441469"/>
    <lineage>
        <taxon>Eukaryota</taxon>
        <taxon>Fungi</taxon>
        <taxon>Dikarya</taxon>
        <taxon>Ascomycota</taxon>
        <taxon>Pezizomycotina</taxon>
        <taxon>Eurotiomycetes</taxon>
        <taxon>Eurotiomycetidae</taxon>
        <taxon>Eurotiales</taxon>
        <taxon>Trichocomaceae</taxon>
        <taxon>Talaromyces</taxon>
        <taxon>Talaromyces sect. Trachyspermi</taxon>
    </lineage>
</organism>
<dbReference type="EMBL" id="LFMY01000007">
    <property type="protein sequence ID" value="OKL59438.1"/>
    <property type="molecule type" value="Genomic_DNA"/>
</dbReference>
<feature type="region of interest" description="Disordered" evidence="1">
    <location>
        <begin position="60"/>
        <end position="93"/>
    </location>
</feature>
<evidence type="ECO:0000256" key="1">
    <source>
        <dbReference type="SAM" id="MobiDB-lite"/>
    </source>
</evidence>
<dbReference type="AlphaFoldDB" id="A0A225AQA6"/>
<sequence length="93" mass="10622">MADHRKQHQVGPCLKWLETKFNITDSDDCHDYYHSVRQRSKNKFFTMRMTSKFYADKRKASSQLSISTTRERSDEGGGGGGDGKYGEIITLPS</sequence>
<name>A0A225AQA6_TALAT</name>
<dbReference type="RefSeq" id="XP_020119559.1">
    <property type="nucleotide sequence ID" value="XM_020267604.1"/>
</dbReference>
<evidence type="ECO:0000313" key="2">
    <source>
        <dbReference type="EMBL" id="OKL59438.1"/>
    </source>
</evidence>
<protein>
    <submittedName>
        <fullName evidence="2">Uncharacterized protein</fullName>
    </submittedName>
</protein>
<evidence type="ECO:0000313" key="3">
    <source>
        <dbReference type="Proteomes" id="UP000214365"/>
    </source>
</evidence>
<proteinExistence type="predicted"/>
<reference evidence="2 3" key="1">
    <citation type="submission" date="2015-06" db="EMBL/GenBank/DDBJ databases">
        <title>Talaromyces atroroseus IBT 11181 draft genome.</title>
        <authorList>
            <person name="Rasmussen K.B."/>
            <person name="Rasmussen S."/>
            <person name="Petersen B."/>
            <person name="Sicheritz-Ponten T."/>
            <person name="Mortensen U.H."/>
            <person name="Thrane U."/>
        </authorList>
    </citation>
    <scope>NUCLEOTIDE SEQUENCE [LARGE SCALE GENOMIC DNA]</scope>
    <source>
        <strain evidence="2 3">IBT 11181</strain>
    </source>
</reference>